<evidence type="ECO:0000256" key="4">
    <source>
        <dbReference type="ARBA" id="ARBA00022970"/>
    </source>
</evidence>
<dbReference type="PROSITE" id="PS50928">
    <property type="entry name" value="ABC_TM1"/>
    <property type="match status" value="1"/>
</dbReference>
<feature type="transmembrane region" description="Helical" evidence="7">
    <location>
        <begin position="22"/>
        <end position="42"/>
    </location>
</feature>
<reference evidence="9 10" key="1">
    <citation type="submission" date="2017-05" db="EMBL/GenBank/DDBJ databases">
        <authorList>
            <person name="Song R."/>
            <person name="Chenine A.L."/>
            <person name="Ruprecht R.M."/>
        </authorList>
    </citation>
    <scope>NUCLEOTIDE SEQUENCE [LARGE SCALE GENOMIC DNA]</scope>
    <source>
        <strain evidence="9 10">DSM 26136</strain>
    </source>
</reference>
<dbReference type="Proteomes" id="UP000196138">
    <property type="component" value="Chromosome"/>
</dbReference>
<evidence type="ECO:0000256" key="3">
    <source>
        <dbReference type="ARBA" id="ARBA00022692"/>
    </source>
</evidence>
<organism evidence="9 10">
    <name type="scientific">Comamonas serinivorans</name>
    <dbReference type="NCBI Taxonomy" id="1082851"/>
    <lineage>
        <taxon>Bacteria</taxon>
        <taxon>Pseudomonadati</taxon>
        <taxon>Pseudomonadota</taxon>
        <taxon>Betaproteobacteria</taxon>
        <taxon>Burkholderiales</taxon>
        <taxon>Comamonadaceae</taxon>
        <taxon>Comamonas</taxon>
    </lineage>
</organism>
<evidence type="ECO:0000313" key="9">
    <source>
        <dbReference type="EMBL" id="ARU04187.1"/>
    </source>
</evidence>
<comment type="similarity">
    <text evidence="2">Belongs to the binding-protein-dependent transport system permease family. HisMQ subfamily.</text>
</comment>
<name>A0A1Y0EKR7_9BURK</name>
<dbReference type="GO" id="GO:0006865">
    <property type="term" value="P:amino acid transport"/>
    <property type="evidence" value="ECO:0007669"/>
    <property type="project" value="UniProtKB-KW"/>
</dbReference>
<dbReference type="InterPro" id="IPR000515">
    <property type="entry name" value="MetI-like"/>
</dbReference>
<evidence type="ECO:0000256" key="2">
    <source>
        <dbReference type="ARBA" id="ARBA00010072"/>
    </source>
</evidence>
<protein>
    <submittedName>
        <fullName evidence="9">Amino acid ABC transporter permease</fullName>
    </submittedName>
</protein>
<dbReference type="PANTHER" id="PTHR30614:SF37">
    <property type="entry name" value="AMINO-ACID ABC TRANSPORTER PERMEASE PROTEIN YHDX-RELATED"/>
    <property type="match status" value="1"/>
</dbReference>
<keyword evidence="4" id="KW-0029">Amino-acid transport</keyword>
<keyword evidence="10" id="KW-1185">Reference proteome</keyword>
<gene>
    <name evidence="9" type="ORF">CCO03_05395</name>
</gene>
<dbReference type="OrthoDB" id="9808531at2"/>
<evidence type="ECO:0000256" key="1">
    <source>
        <dbReference type="ARBA" id="ARBA00004651"/>
    </source>
</evidence>
<dbReference type="InterPro" id="IPR035906">
    <property type="entry name" value="MetI-like_sf"/>
</dbReference>
<feature type="transmembrane region" description="Helical" evidence="7">
    <location>
        <begin position="207"/>
        <end position="226"/>
    </location>
</feature>
<evidence type="ECO:0000256" key="5">
    <source>
        <dbReference type="ARBA" id="ARBA00022989"/>
    </source>
</evidence>
<dbReference type="Gene3D" id="1.10.3720.10">
    <property type="entry name" value="MetI-like"/>
    <property type="match status" value="1"/>
</dbReference>
<dbReference type="GO" id="GO:0005886">
    <property type="term" value="C:plasma membrane"/>
    <property type="evidence" value="ECO:0007669"/>
    <property type="project" value="UniProtKB-SubCell"/>
</dbReference>
<dbReference type="SUPFAM" id="SSF161098">
    <property type="entry name" value="MetI-like"/>
    <property type="match status" value="1"/>
</dbReference>
<dbReference type="CDD" id="cd06261">
    <property type="entry name" value="TM_PBP2"/>
    <property type="match status" value="1"/>
</dbReference>
<evidence type="ECO:0000256" key="6">
    <source>
        <dbReference type="ARBA" id="ARBA00023136"/>
    </source>
</evidence>
<feature type="domain" description="ABC transmembrane type-1" evidence="8">
    <location>
        <begin position="90"/>
        <end position="326"/>
    </location>
</feature>
<evidence type="ECO:0000313" key="10">
    <source>
        <dbReference type="Proteomes" id="UP000196138"/>
    </source>
</evidence>
<feature type="transmembrane region" description="Helical" evidence="7">
    <location>
        <begin position="304"/>
        <end position="326"/>
    </location>
</feature>
<feature type="transmembrane region" description="Helical" evidence="7">
    <location>
        <begin position="96"/>
        <end position="117"/>
    </location>
</feature>
<dbReference type="PANTHER" id="PTHR30614">
    <property type="entry name" value="MEMBRANE COMPONENT OF AMINO ACID ABC TRANSPORTER"/>
    <property type="match status" value="1"/>
</dbReference>
<dbReference type="RefSeq" id="WP_087278242.1">
    <property type="nucleotide sequence ID" value="NZ_CP021455.1"/>
</dbReference>
<keyword evidence="3 7" id="KW-0812">Transmembrane</keyword>
<evidence type="ECO:0000256" key="7">
    <source>
        <dbReference type="RuleBase" id="RU363032"/>
    </source>
</evidence>
<dbReference type="Pfam" id="PF00528">
    <property type="entry name" value="BPD_transp_1"/>
    <property type="match status" value="1"/>
</dbReference>
<keyword evidence="6 7" id="KW-0472">Membrane</keyword>
<dbReference type="AlphaFoldDB" id="A0A1Y0EKR7"/>
<proteinExistence type="inferred from homology"/>
<sequence>MTHPSPPPAAPPPARGATSSRIALVLQVVLILALVGLVWWAVQHALDVLRARGVRSGFDFLGDAAGIPISEGWPSYSPEQPFWRAFLTGVGNTVRAAVPAAIVAVVLGVLLGVGRLVPHRLVSGLCGGYIHLVRNVPLLLQLLMVAFAIGALLPDPTEPLHLLPGVWLSKAGLSMPWPAQGEAGWFVEWPEPGTFGVTGGAALSPEYVAIVTALALYSAAFVAEIVRAGIQAVPEGQWLAARALGLQPGQEMRLVVLPQAQRVIVPALTNQLLSLTKNSSLAVAVGYPELVSVANMTIGNTGRAFECIAIVMAVYLALSLAIAALMNTYNRRVALRGWS</sequence>
<dbReference type="GO" id="GO:0055085">
    <property type="term" value="P:transmembrane transport"/>
    <property type="evidence" value="ECO:0007669"/>
    <property type="project" value="InterPro"/>
</dbReference>
<dbReference type="EMBL" id="CP021455">
    <property type="protein sequence ID" value="ARU04187.1"/>
    <property type="molecule type" value="Genomic_DNA"/>
</dbReference>
<keyword evidence="5 7" id="KW-1133">Transmembrane helix</keyword>
<keyword evidence="7" id="KW-0813">Transport</keyword>
<feature type="transmembrane region" description="Helical" evidence="7">
    <location>
        <begin position="129"/>
        <end position="153"/>
    </location>
</feature>
<comment type="subcellular location">
    <subcellularLocation>
        <location evidence="1 7">Cell membrane</location>
        <topology evidence="1 7">Multi-pass membrane protein</topology>
    </subcellularLocation>
</comment>
<accession>A0A1Y0EKR7</accession>
<evidence type="ECO:0000259" key="8">
    <source>
        <dbReference type="PROSITE" id="PS50928"/>
    </source>
</evidence>
<dbReference type="InterPro" id="IPR043429">
    <property type="entry name" value="ArtM/GltK/GlnP/TcyL/YhdX-like"/>
</dbReference>
<dbReference type="KEGG" id="cser:CCO03_05395"/>